<proteinExistence type="predicted"/>
<gene>
    <name evidence="1" type="ORF">BdWA1_000324</name>
</gene>
<dbReference type="EMBL" id="JALLKP010000001">
    <property type="protein sequence ID" value="KAK2197325.1"/>
    <property type="molecule type" value="Genomic_DNA"/>
</dbReference>
<name>A0AAD9PME2_9APIC</name>
<dbReference type="Proteomes" id="UP001214638">
    <property type="component" value="Unassembled WGS sequence"/>
</dbReference>
<dbReference type="KEGG" id="bdw:94334622"/>
<dbReference type="GeneID" id="94334622"/>
<reference evidence="1" key="1">
    <citation type="journal article" date="2023" name="Nat. Microbiol.">
        <title>Babesia duncani multi-omics identifies virulence factors and drug targets.</title>
        <authorList>
            <person name="Singh P."/>
            <person name="Lonardi S."/>
            <person name="Liang Q."/>
            <person name="Vydyam P."/>
            <person name="Khabirova E."/>
            <person name="Fang T."/>
            <person name="Gihaz S."/>
            <person name="Thekkiniath J."/>
            <person name="Munshi M."/>
            <person name="Abel S."/>
            <person name="Ciampossin L."/>
            <person name="Batugedara G."/>
            <person name="Gupta M."/>
            <person name="Lu X.M."/>
            <person name="Lenz T."/>
            <person name="Chakravarty S."/>
            <person name="Cornillot E."/>
            <person name="Hu Y."/>
            <person name="Ma W."/>
            <person name="Gonzalez L.M."/>
            <person name="Sanchez S."/>
            <person name="Estrada K."/>
            <person name="Sanchez-Flores A."/>
            <person name="Montero E."/>
            <person name="Harb O.S."/>
            <person name="Le Roch K.G."/>
            <person name="Mamoun C.B."/>
        </authorList>
    </citation>
    <scope>NUCLEOTIDE SEQUENCE</scope>
    <source>
        <strain evidence="1">WA1</strain>
    </source>
</reference>
<accession>A0AAD9PME2</accession>
<organism evidence="1 2">
    <name type="scientific">Babesia duncani</name>
    <dbReference type="NCBI Taxonomy" id="323732"/>
    <lineage>
        <taxon>Eukaryota</taxon>
        <taxon>Sar</taxon>
        <taxon>Alveolata</taxon>
        <taxon>Apicomplexa</taxon>
        <taxon>Aconoidasida</taxon>
        <taxon>Piroplasmida</taxon>
        <taxon>Babesiidae</taxon>
        <taxon>Babesia</taxon>
    </lineage>
</organism>
<dbReference type="AlphaFoldDB" id="A0AAD9PME2"/>
<keyword evidence="2" id="KW-1185">Reference proteome</keyword>
<comment type="caution">
    <text evidence="1">The sequence shown here is derived from an EMBL/GenBank/DDBJ whole genome shotgun (WGS) entry which is preliminary data.</text>
</comment>
<protein>
    <submittedName>
        <fullName evidence="1">Uncharacterized protein</fullName>
    </submittedName>
</protein>
<sequence length="300" mass="34072">MHRCVESGADDSAEYEFVVCSNLQSSRASVPSKVKVKSHGVNVANRDKELMEHFSLIPLQDLKPLEEFHMSCMDGRSDEKGFYTPGGDLGIFIHTLLVMHKGGEMPSEESVTNLLKQYIQSMPENRRFCHCTDQATLEHLRSRLKWVKFCGSLKIISTQDAIDLENIDISNRSKIKSLILSVPVLKREYTPRALIEVAVSKGCEITHKAPILVPRVQDKQYLIYTDHASNQRIRDVATALCKFAGNDKIVLDDLIYKIEKYTHVQIENFSKLVQQTRLCSILDEKGHALLQFYARVAMGF</sequence>
<dbReference type="RefSeq" id="XP_067804167.1">
    <property type="nucleotide sequence ID" value="XM_067945376.1"/>
</dbReference>
<evidence type="ECO:0000313" key="2">
    <source>
        <dbReference type="Proteomes" id="UP001214638"/>
    </source>
</evidence>
<evidence type="ECO:0000313" key="1">
    <source>
        <dbReference type="EMBL" id="KAK2197325.1"/>
    </source>
</evidence>